<dbReference type="InterPro" id="IPR018107">
    <property type="entry name" value="Na-dicarboxylate_symporter_CS"/>
</dbReference>
<evidence type="ECO:0000313" key="3">
    <source>
        <dbReference type="Proteomes" id="UP000030647"/>
    </source>
</evidence>
<feature type="transmembrane region" description="Helical" evidence="1">
    <location>
        <begin position="139"/>
        <end position="161"/>
    </location>
</feature>
<feature type="transmembrane region" description="Helical" evidence="1">
    <location>
        <begin position="21"/>
        <end position="41"/>
    </location>
</feature>
<dbReference type="HOGENOM" id="CLU_1584411_0_0_9"/>
<name>U4TPL2_9LACO</name>
<dbReference type="PROSITE" id="PS00713">
    <property type="entry name" value="NA_DICARBOXYL_SYMP_1"/>
    <property type="match status" value="1"/>
</dbReference>
<reference evidence="3" key="1">
    <citation type="journal article" date="2013" name="Genome Announc.">
        <title>Whole-Genome Sequencing of Lactobacillus shenzhenensis Strain LY-73T.</title>
        <authorList>
            <person name="Lin Z."/>
            <person name="Liu Z."/>
            <person name="Yang R."/>
            <person name="Zou Y."/>
            <person name="Wan D."/>
            <person name="Chen J."/>
            <person name="Guo M."/>
            <person name="Zhao J."/>
            <person name="Fang C."/>
            <person name="Yang R."/>
            <person name="Liu F."/>
        </authorList>
    </citation>
    <scope>NUCLEOTIDE SEQUENCE [LARGE SCALE GENOMIC DNA]</scope>
    <source>
        <strain evidence="3">LY-73</strain>
    </source>
</reference>
<dbReference type="EMBL" id="KI271613">
    <property type="protein sequence ID" value="ERL63813.1"/>
    <property type="molecule type" value="Genomic_DNA"/>
</dbReference>
<evidence type="ECO:0000256" key="1">
    <source>
        <dbReference type="SAM" id="Phobius"/>
    </source>
</evidence>
<evidence type="ECO:0000313" key="2">
    <source>
        <dbReference type="EMBL" id="ERL63813.1"/>
    </source>
</evidence>
<protein>
    <submittedName>
        <fullName evidence="2">Uncharacterized protein</fullName>
    </submittedName>
</protein>
<keyword evidence="1" id="KW-1133">Transmembrane helix</keyword>
<gene>
    <name evidence="2" type="ORF">L248_2173</name>
</gene>
<dbReference type="AlphaFoldDB" id="U4TPL2"/>
<keyword evidence="1" id="KW-0812">Transmembrane</keyword>
<feature type="transmembrane region" description="Helical" evidence="1">
    <location>
        <begin position="106"/>
        <end position="127"/>
    </location>
</feature>
<proteinExistence type="predicted"/>
<accession>U4TPL2</accession>
<dbReference type="RefSeq" id="WP_022530927.1">
    <property type="nucleotide sequence ID" value="NZ_KI271613.1"/>
</dbReference>
<sequence length="168" mass="18425">MAKRTFSNRTLAQLQPSGEGLLAILSIMIIPAFFSTFYYQGDPADTAHHIGQWTFAGLLLLLVVTGALMLTARMVLHRRQQAGDAAAKTAMEKAKPSVQTLVRQQLIGIIIGIGAGVWLVFAIHDLIQPQTMMPRIDNIQTVAMLIVLLAWTIGGTISAHVQLKRWPK</sequence>
<keyword evidence="1" id="KW-0472">Membrane</keyword>
<keyword evidence="3" id="KW-1185">Reference proteome</keyword>
<feature type="transmembrane region" description="Helical" evidence="1">
    <location>
        <begin position="53"/>
        <end position="72"/>
    </location>
</feature>
<organism evidence="2 3">
    <name type="scientific">Schleiferilactobacillus shenzhenensis LY-73</name>
    <dbReference type="NCBI Taxonomy" id="1231336"/>
    <lineage>
        <taxon>Bacteria</taxon>
        <taxon>Bacillati</taxon>
        <taxon>Bacillota</taxon>
        <taxon>Bacilli</taxon>
        <taxon>Lactobacillales</taxon>
        <taxon>Lactobacillaceae</taxon>
        <taxon>Schleiferilactobacillus</taxon>
    </lineage>
</organism>
<dbReference type="Proteomes" id="UP000030647">
    <property type="component" value="Unassembled WGS sequence"/>
</dbReference>